<feature type="domain" description="PKD" evidence="7">
    <location>
        <begin position="33"/>
        <end position="110"/>
    </location>
</feature>
<feature type="domain" description="PKD" evidence="7">
    <location>
        <begin position="444"/>
        <end position="513"/>
    </location>
</feature>
<dbReference type="Pfam" id="PF13585">
    <property type="entry name" value="CHU_C"/>
    <property type="match status" value="1"/>
</dbReference>
<evidence type="ECO:0000256" key="1">
    <source>
        <dbReference type="ARBA" id="ARBA00004141"/>
    </source>
</evidence>
<keyword evidence="2" id="KW-0812">Transmembrane</keyword>
<dbReference type="NCBIfam" id="TIGR04131">
    <property type="entry name" value="Bac_Flav_CTERM"/>
    <property type="match status" value="1"/>
</dbReference>
<feature type="domain" description="PKD" evidence="7">
    <location>
        <begin position="900"/>
        <end position="962"/>
    </location>
</feature>
<feature type="domain" description="PKD" evidence="7">
    <location>
        <begin position="1066"/>
        <end position="1108"/>
    </location>
</feature>
<dbReference type="SMART" id="SM00089">
    <property type="entry name" value="PKD"/>
    <property type="match status" value="14"/>
</dbReference>
<dbReference type="EMBL" id="RMBX01000009">
    <property type="protein sequence ID" value="RPD39843.1"/>
    <property type="molecule type" value="Genomic_DNA"/>
</dbReference>
<dbReference type="InterPro" id="IPR022409">
    <property type="entry name" value="PKD/Chitinase_dom"/>
</dbReference>
<keyword evidence="5" id="KW-0472">Membrane</keyword>
<gene>
    <name evidence="8" type="ORF">EG028_17085</name>
</gene>
<sequence>MMSLNPKATPGVALTCVILFITLLLNVSAHAQLRADFTPSKTSDCESLITKFNDNSTGNPVSWQWNLGNGATSTQQSPSASYTTPGTYKITLTVKDATGNTSNMEKTVTVWEKPKPDFTAGPAKGCIPFEVTFTDKSNPVNGTITAYSWDFGDGTTGSGSSPAHTYNNVLSPTVTLTITNSNGCTASKQISNIVDAAASLKVNFSVSDKFLCTAPGALTITNATTGPGNLTYAWDFGDGGTASGANPAPHNYTTRGVYKVKLTVTSDKGCTATQTSEDINVANFKTDFQLPASICENVNATFTAANTPQADNITWAVDKGYTYGYGTSTTYYPGGAGTVKVTMTADYGKCPESITKDFVVKPTPQAGFETGQQAICDVPATVKFTDKSQGATSWSWTFGNGQSSTQQHPTVTYNSLGYYTIILTAGNASGCFSTNSYGIYVQKPEVRAYPSVSEGCEGLTASFSAGASAGDVIASYEWDFGDGSPKSTEATPSHTYNKEGAYTVRLTYTTANGCTGTVGLHYSNPIRVYKKPKPDFTSPQAPQVCGNNWVQFNGTSDIPGTSWNWEFGDNRNGSYQNTQHSYRDPGAYTVTLNVSNNGCVGTVTKTAFITAVNPFPRFSTQPINCANRTEISFDEQSLGTVTNWKWNWGDGKENTYTTKTNPAKHLYDKTGRYMVKLTVTDGTCTSSDSLEINVIAPSPITITGDKSTLCGSETVKVNITAIDRSIYYSLNNWFSSDGTPASWFDNYNYERANFTNLKPGKDTIRFFAYNLQGCPDTSNGVVVDVHGPAAKFLSPDVLECRGTELTFTDQTDISKGKPIKTWSWDFGDGQPAKIFTAPPFKYTYNRSGVFYPTLKVTDEDGCTSTAAGSYLQVNGPNADFMPSTTLIPPGGDIWFYNYTSETGGYATYQWDFGDNTSSTDNSPYKNYPDKGVYTVKLLVTDNNGCSDSAKKQIKVSSVSAGFTVTTTFVNNSGCPPVIARFANESVNYTSSYWDFGDGSFSTISNPSHTYTYAGKYKVKLKVVGDADTEDEYEQEVEVKGPYATITTSANGGCLTKEIEFKVEAMNAVNFAWDFTDGNVTETTDAVIKHTFKEPGIYNPRLILSDQAGCKGTAFLKDPIVIDKLDVQLKTVPEFVCDEGWITFAPAFNSYSIDELKQEAEYKWTYDAGLQVENETTATPRFYLDKTQGYNFTLTTTTAFGCTQTVSKTVHAYPKPALTISGPLQACQDVPVSFSGTVGNVNDLTWKWDFGNNNTSNVQQPANQAYNKTGLSEVVLTVTSKDGCSDTARHSIDITPKPVVGATALSNVICLGNSTTLSAGGGITYQWSPALGLSNPQAPNPVAAPGVNTTYAVTVTDANGCSNSDDVSIRVAQPFRVQATPDTAICLGHVLPLRVWGADRYVWKGQGLDNADSPYPHATIKTLGSYTYEVTGYDADGCFTHDTSLVVSVHPSPTINAGPDRTTMAGIPVTLSGQGSPDIIKWTWTPPEYLDCRTCPSPVALPNLSTNYTVEVENRYGCKATDEVTVKLTCDMGAVFLPTAFTPNRDGKNEWFYPKGRGIKEVAWMRIYDRWGSLVFEKAHFQLNNAAAGWDGNWGNKVAPMGSYVYAIETVCENGTTFVFRGTVTVIW</sequence>
<feature type="domain" description="PKD" evidence="7">
    <location>
        <begin position="993"/>
        <end position="1038"/>
    </location>
</feature>
<feature type="domain" description="PKD" evidence="7">
    <location>
        <begin position="114"/>
        <end position="199"/>
    </location>
</feature>
<reference evidence="9" key="1">
    <citation type="submission" date="2018-11" db="EMBL/GenBank/DDBJ databases">
        <title>Chitinophaga lutea sp.nov., isolate from arsenic contaminated soil.</title>
        <authorList>
            <person name="Zong Y."/>
        </authorList>
    </citation>
    <scope>NUCLEOTIDE SEQUENCE [LARGE SCALE GENOMIC DNA]</scope>
    <source>
        <strain evidence="9">YLT18</strain>
    </source>
</reference>
<organism evidence="8 9">
    <name type="scientific">Chitinophaga barathri</name>
    <dbReference type="NCBI Taxonomy" id="1647451"/>
    <lineage>
        <taxon>Bacteria</taxon>
        <taxon>Pseudomonadati</taxon>
        <taxon>Bacteroidota</taxon>
        <taxon>Chitinophagia</taxon>
        <taxon>Chitinophagales</taxon>
        <taxon>Chitinophagaceae</taxon>
        <taxon>Chitinophaga</taxon>
    </lineage>
</organism>
<evidence type="ECO:0000256" key="6">
    <source>
        <dbReference type="SAM" id="SignalP"/>
    </source>
</evidence>
<dbReference type="Gene3D" id="2.60.40.10">
    <property type="entry name" value="Immunoglobulins"/>
    <property type="match status" value="13"/>
</dbReference>
<feature type="domain" description="PKD" evidence="7">
    <location>
        <begin position="1214"/>
        <end position="1294"/>
    </location>
</feature>
<keyword evidence="6" id="KW-0732">Signal</keyword>
<evidence type="ECO:0000256" key="3">
    <source>
        <dbReference type="ARBA" id="ARBA00022737"/>
    </source>
</evidence>
<dbReference type="InterPro" id="IPR026341">
    <property type="entry name" value="T9SS_type_B"/>
</dbReference>
<dbReference type="SUPFAM" id="SSF49299">
    <property type="entry name" value="PKD domain"/>
    <property type="match status" value="12"/>
</dbReference>
<dbReference type="GO" id="GO:0005886">
    <property type="term" value="C:plasma membrane"/>
    <property type="evidence" value="ECO:0007669"/>
    <property type="project" value="TreeGrafter"/>
</dbReference>
<dbReference type="GO" id="GO:0006816">
    <property type="term" value="P:calcium ion transport"/>
    <property type="evidence" value="ECO:0007669"/>
    <property type="project" value="TreeGrafter"/>
</dbReference>
<feature type="signal peptide" evidence="6">
    <location>
        <begin position="1"/>
        <end position="31"/>
    </location>
</feature>
<comment type="subcellular location">
    <subcellularLocation>
        <location evidence="1">Membrane</location>
        <topology evidence="1">Multi-pass membrane protein</topology>
    </subcellularLocation>
</comment>
<dbReference type="GO" id="GO:0005261">
    <property type="term" value="F:monoatomic cation channel activity"/>
    <property type="evidence" value="ECO:0007669"/>
    <property type="project" value="TreeGrafter"/>
</dbReference>
<comment type="caution">
    <text evidence="8">The sequence shown here is derived from an EMBL/GenBank/DDBJ whole genome shotgun (WGS) entry which is preliminary data.</text>
</comment>
<dbReference type="PANTHER" id="PTHR46730:SF4">
    <property type="entry name" value="POLYCYSTIC KIDNEY DISEASE PROTEIN 1-LIKE 1"/>
    <property type="match status" value="1"/>
</dbReference>
<dbReference type="Pfam" id="PF00801">
    <property type="entry name" value="PKD"/>
    <property type="match status" value="1"/>
</dbReference>
<dbReference type="Proteomes" id="UP000279089">
    <property type="component" value="Unassembled WGS sequence"/>
</dbReference>
<evidence type="ECO:0000256" key="4">
    <source>
        <dbReference type="ARBA" id="ARBA00022989"/>
    </source>
</evidence>
<feature type="domain" description="PKD" evidence="7">
    <location>
        <begin position="392"/>
        <end position="448"/>
    </location>
</feature>
<keyword evidence="9" id="KW-1185">Reference proteome</keyword>
<evidence type="ECO:0000256" key="5">
    <source>
        <dbReference type="ARBA" id="ARBA00023136"/>
    </source>
</evidence>
<feature type="domain" description="PKD" evidence="7">
    <location>
        <begin position="559"/>
        <end position="597"/>
    </location>
</feature>
<evidence type="ECO:0000259" key="7">
    <source>
        <dbReference type="PROSITE" id="PS50093"/>
    </source>
</evidence>
<feature type="domain" description="PKD" evidence="7">
    <location>
        <begin position="218"/>
        <end position="277"/>
    </location>
</feature>
<dbReference type="InterPro" id="IPR000601">
    <property type="entry name" value="PKD_dom"/>
</dbReference>
<dbReference type="InterPro" id="IPR013783">
    <property type="entry name" value="Ig-like_fold"/>
</dbReference>
<dbReference type="PROSITE" id="PS50093">
    <property type="entry name" value="PKD"/>
    <property type="match status" value="12"/>
</dbReference>
<feature type="domain" description="PKD" evidence="7">
    <location>
        <begin position="811"/>
        <end position="866"/>
    </location>
</feature>
<feature type="domain" description="PKD" evidence="7">
    <location>
        <begin position="614"/>
        <end position="701"/>
    </location>
</feature>
<dbReference type="Pfam" id="PF18911">
    <property type="entry name" value="PKD_4"/>
    <property type="match status" value="11"/>
</dbReference>
<evidence type="ECO:0000256" key="2">
    <source>
        <dbReference type="ARBA" id="ARBA00022692"/>
    </source>
</evidence>
<dbReference type="OrthoDB" id="7794186at2"/>
<evidence type="ECO:0000313" key="8">
    <source>
        <dbReference type="EMBL" id="RPD39843.1"/>
    </source>
</evidence>
<feature type="chain" id="PRO_5018321842" evidence="6">
    <location>
        <begin position="32"/>
        <end position="1627"/>
    </location>
</feature>
<dbReference type="RefSeq" id="WP_120517870.1">
    <property type="nucleotide sequence ID" value="NZ_RMBX01000009.1"/>
</dbReference>
<evidence type="ECO:0000313" key="9">
    <source>
        <dbReference type="Proteomes" id="UP000279089"/>
    </source>
</evidence>
<dbReference type="CDD" id="cd00146">
    <property type="entry name" value="PKD"/>
    <property type="match status" value="12"/>
</dbReference>
<accession>A0A3N4MWR7</accession>
<name>A0A3N4MWR7_9BACT</name>
<proteinExistence type="predicted"/>
<dbReference type="PANTHER" id="PTHR46730">
    <property type="entry name" value="POLYCYSTIN-1"/>
    <property type="match status" value="1"/>
</dbReference>
<dbReference type="InterPro" id="IPR035986">
    <property type="entry name" value="PKD_dom_sf"/>
</dbReference>
<protein>
    <submittedName>
        <fullName evidence="8">PKD domain-containing protein</fullName>
    </submittedName>
</protein>
<keyword evidence="4" id="KW-1133">Transmembrane helix</keyword>
<keyword evidence="3" id="KW-0677">Repeat</keyword>